<sequence length="476" mass="53326">MALIRTTIFFLLRPRTHFSSFPMQKSLFSTFHQLETHIRVQCSSDDFDKTAALNLFDVMLSSNPSPSVSSFNNLLTRVRGLRDYPLVVWIYKTALAADILFPDVYTHGILIDSFCRSGRLDLGFGMLGDLIKRGLNPNVVVLNSLIHGLSKHSNSRNSSNSSSIRDVVELFERMPELGCTPSAATYGVLISCYCKNHQIDSGLAVLGCMMRSGCQPNLTILNTLVYGFFKSKNIFDVIHMLRRRTTTTLDMDFTTDLITYNTIFSYCFQNNFLNIGFGIFTKLLKDGIKPNIITLNSLIHGLCEADKLVEATTAVSRFPQMGVEPDVITYGTLINGHFRYSRNNNAHTVKLGFGIFGEMLKRGHCFNAIIYTTMVKGLCVINRADEASDLVEMMYTKLGISPDVITYNTLINGLCCIGDTQAALKLLREMGSDKKIHWCEPDKVTYTTIIHSLCRLGEMDEAVKVLEEMDGSNDFT</sequence>
<keyword evidence="2" id="KW-0677">Repeat</keyword>
<protein>
    <recommendedName>
        <fullName evidence="6">Pentatricopeptide repeat-containing protein</fullName>
    </recommendedName>
</protein>
<evidence type="ECO:0000256" key="1">
    <source>
        <dbReference type="ARBA" id="ARBA00007626"/>
    </source>
</evidence>
<feature type="repeat" description="PPR" evidence="3">
    <location>
        <begin position="291"/>
        <end position="325"/>
    </location>
</feature>
<dbReference type="PANTHER" id="PTHR47939">
    <property type="entry name" value="MEMBRANE-ASSOCIATED SALT-INDUCIBLE PROTEIN-LIKE"/>
    <property type="match status" value="1"/>
</dbReference>
<name>A0A0K9NTY1_ZOSMR</name>
<dbReference type="Pfam" id="PF01535">
    <property type="entry name" value="PPR"/>
    <property type="match status" value="1"/>
</dbReference>
<dbReference type="AlphaFoldDB" id="A0A0K9NTY1"/>
<comment type="similarity">
    <text evidence="1">Belongs to the PPR family. P subfamily.</text>
</comment>
<dbReference type="GO" id="GO:0003729">
    <property type="term" value="F:mRNA binding"/>
    <property type="evidence" value="ECO:0000318"/>
    <property type="project" value="GO_Central"/>
</dbReference>
<dbReference type="OrthoDB" id="680059at2759"/>
<feature type="repeat" description="PPR" evidence="3">
    <location>
        <begin position="256"/>
        <end position="290"/>
    </location>
</feature>
<organism evidence="4 5">
    <name type="scientific">Zostera marina</name>
    <name type="common">Eelgrass</name>
    <dbReference type="NCBI Taxonomy" id="29655"/>
    <lineage>
        <taxon>Eukaryota</taxon>
        <taxon>Viridiplantae</taxon>
        <taxon>Streptophyta</taxon>
        <taxon>Embryophyta</taxon>
        <taxon>Tracheophyta</taxon>
        <taxon>Spermatophyta</taxon>
        <taxon>Magnoliopsida</taxon>
        <taxon>Liliopsida</taxon>
        <taxon>Zosteraceae</taxon>
        <taxon>Zostera</taxon>
    </lineage>
</organism>
<dbReference type="Pfam" id="PF12854">
    <property type="entry name" value="PPR_1"/>
    <property type="match status" value="3"/>
</dbReference>
<evidence type="ECO:0000313" key="4">
    <source>
        <dbReference type="EMBL" id="KMZ59517.1"/>
    </source>
</evidence>
<dbReference type="InterPro" id="IPR050667">
    <property type="entry name" value="PPR-containing_protein"/>
</dbReference>
<dbReference type="Proteomes" id="UP000036987">
    <property type="component" value="Unassembled WGS sequence"/>
</dbReference>
<dbReference type="InterPro" id="IPR002885">
    <property type="entry name" value="PPR_rpt"/>
</dbReference>
<feature type="repeat" description="PPR" evidence="3">
    <location>
        <begin position="182"/>
        <end position="216"/>
    </location>
</feature>
<comment type="caution">
    <text evidence="4">The sequence shown here is derived from an EMBL/GenBank/DDBJ whole genome shotgun (WGS) entry which is preliminary data.</text>
</comment>
<dbReference type="EMBL" id="LFYR01001770">
    <property type="protein sequence ID" value="KMZ59517.1"/>
    <property type="molecule type" value="Genomic_DNA"/>
</dbReference>
<feature type="repeat" description="PPR" evidence="3">
    <location>
        <begin position="442"/>
        <end position="472"/>
    </location>
</feature>
<keyword evidence="5" id="KW-1185">Reference proteome</keyword>
<feature type="repeat" description="PPR" evidence="3">
    <location>
        <begin position="367"/>
        <end position="402"/>
    </location>
</feature>
<feature type="repeat" description="PPR" evidence="3">
    <location>
        <begin position="403"/>
        <end position="433"/>
    </location>
</feature>
<accession>A0A0K9NTY1</accession>
<dbReference type="PANTHER" id="PTHR47939:SF13">
    <property type="entry name" value="OS03G0201400 PROTEIN"/>
    <property type="match status" value="1"/>
</dbReference>
<evidence type="ECO:0008006" key="6">
    <source>
        <dbReference type="Google" id="ProtNLM"/>
    </source>
</evidence>
<evidence type="ECO:0000256" key="2">
    <source>
        <dbReference type="ARBA" id="ARBA00022737"/>
    </source>
</evidence>
<gene>
    <name evidence="4" type="ORF">ZOSMA_67G00080</name>
</gene>
<dbReference type="Gene3D" id="1.25.40.10">
    <property type="entry name" value="Tetratricopeptide repeat domain"/>
    <property type="match status" value="4"/>
</dbReference>
<dbReference type="PROSITE" id="PS51375">
    <property type="entry name" value="PPR"/>
    <property type="match status" value="7"/>
</dbReference>
<feature type="repeat" description="PPR" evidence="3">
    <location>
        <begin position="103"/>
        <end position="137"/>
    </location>
</feature>
<dbReference type="InterPro" id="IPR011990">
    <property type="entry name" value="TPR-like_helical_dom_sf"/>
</dbReference>
<proteinExistence type="inferred from homology"/>
<evidence type="ECO:0000313" key="5">
    <source>
        <dbReference type="Proteomes" id="UP000036987"/>
    </source>
</evidence>
<dbReference type="NCBIfam" id="TIGR00756">
    <property type="entry name" value="PPR"/>
    <property type="match status" value="6"/>
</dbReference>
<evidence type="ECO:0000256" key="3">
    <source>
        <dbReference type="PROSITE-ProRule" id="PRU00708"/>
    </source>
</evidence>
<dbReference type="Pfam" id="PF13041">
    <property type="entry name" value="PPR_2"/>
    <property type="match status" value="2"/>
</dbReference>
<reference evidence="5" key="1">
    <citation type="journal article" date="2016" name="Nature">
        <title>The genome of the seagrass Zostera marina reveals angiosperm adaptation to the sea.</title>
        <authorList>
            <person name="Olsen J.L."/>
            <person name="Rouze P."/>
            <person name="Verhelst B."/>
            <person name="Lin Y.-C."/>
            <person name="Bayer T."/>
            <person name="Collen J."/>
            <person name="Dattolo E."/>
            <person name="De Paoli E."/>
            <person name="Dittami S."/>
            <person name="Maumus F."/>
            <person name="Michel G."/>
            <person name="Kersting A."/>
            <person name="Lauritano C."/>
            <person name="Lohaus R."/>
            <person name="Toepel M."/>
            <person name="Tonon T."/>
            <person name="Vanneste K."/>
            <person name="Amirebrahimi M."/>
            <person name="Brakel J."/>
            <person name="Bostroem C."/>
            <person name="Chovatia M."/>
            <person name="Grimwood J."/>
            <person name="Jenkins J.W."/>
            <person name="Jueterbock A."/>
            <person name="Mraz A."/>
            <person name="Stam W.T."/>
            <person name="Tice H."/>
            <person name="Bornberg-Bauer E."/>
            <person name="Green P.J."/>
            <person name="Pearson G.A."/>
            <person name="Procaccini G."/>
            <person name="Duarte C.M."/>
            <person name="Schmutz J."/>
            <person name="Reusch T.B.H."/>
            <person name="Van de Peer Y."/>
        </authorList>
    </citation>
    <scope>NUCLEOTIDE SEQUENCE [LARGE SCALE GENOMIC DNA]</scope>
    <source>
        <strain evidence="5">cv. Finnish</strain>
    </source>
</reference>